<comment type="caution">
    <text evidence="1">The sequence shown here is derived from an EMBL/GenBank/DDBJ whole genome shotgun (WGS) entry which is preliminary data.</text>
</comment>
<dbReference type="Proteomes" id="UP000762676">
    <property type="component" value="Unassembled WGS sequence"/>
</dbReference>
<protein>
    <submittedName>
        <fullName evidence="1">Uncharacterized protein</fullName>
    </submittedName>
</protein>
<name>A0AAV4IUH7_9GAST</name>
<organism evidence="1 2">
    <name type="scientific">Elysia marginata</name>
    <dbReference type="NCBI Taxonomy" id="1093978"/>
    <lineage>
        <taxon>Eukaryota</taxon>
        <taxon>Metazoa</taxon>
        <taxon>Spiralia</taxon>
        <taxon>Lophotrochozoa</taxon>
        <taxon>Mollusca</taxon>
        <taxon>Gastropoda</taxon>
        <taxon>Heterobranchia</taxon>
        <taxon>Euthyneura</taxon>
        <taxon>Panpulmonata</taxon>
        <taxon>Sacoglossa</taxon>
        <taxon>Placobranchoidea</taxon>
        <taxon>Plakobranchidae</taxon>
        <taxon>Elysia</taxon>
    </lineage>
</organism>
<accession>A0AAV4IUH7</accession>
<proteinExistence type="predicted"/>
<evidence type="ECO:0000313" key="2">
    <source>
        <dbReference type="Proteomes" id="UP000762676"/>
    </source>
</evidence>
<dbReference type="PANTHER" id="PTHR10492:SF57">
    <property type="entry name" value="ATP-DEPENDENT DNA HELICASE"/>
    <property type="match status" value="1"/>
</dbReference>
<dbReference type="EMBL" id="BMAT01002785">
    <property type="protein sequence ID" value="GFS14204.1"/>
    <property type="molecule type" value="Genomic_DNA"/>
</dbReference>
<reference evidence="1 2" key="1">
    <citation type="journal article" date="2021" name="Elife">
        <title>Chloroplast acquisition without the gene transfer in kleptoplastic sea slugs, Plakobranchus ocellatus.</title>
        <authorList>
            <person name="Maeda T."/>
            <person name="Takahashi S."/>
            <person name="Yoshida T."/>
            <person name="Shimamura S."/>
            <person name="Takaki Y."/>
            <person name="Nagai Y."/>
            <person name="Toyoda A."/>
            <person name="Suzuki Y."/>
            <person name="Arimoto A."/>
            <person name="Ishii H."/>
            <person name="Satoh N."/>
            <person name="Nishiyama T."/>
            <person name="Hasebe M."/>
            <person name="Maruyama T."/>
            <person name="Minagawa J."/>
            <person name="Obokata J."/>
            <person name="Shigenobu S."/>
        </authorList>
    </citation>
    <scope>NUCLEOTIDE SEQUENCE [LARGE SCALE GENOMIC DNA]</scope>
</reference>
<keyword evidence="2" id="KW-1185">Reference proteome</keyword>
<dbReference type="AlphaFoldDB" id="A0AAV4IUH7"/>
<dbReference type="PANTHER" id="PTHR10492">
    <property type="match status" value="1"/>
</dbReference>
<sequence>MIHGPCGQQNPSAVCMKNAVCSKGFPKAFLRDTEQGVDSYPKYRRRNPEDGGFTAHIKLSTNGETTVNNRWVVPYNPWLLRQLNCHINVEMCTSVKSIKYILKYVHKGNDQATF</sequence>
<gene>
    <name evidence="1" type="ORF">ElyMa_001418100</name>
</gene>
<evidence type="ECO:0000313" key="1">
    <source>
        <dbReference type="EMBL" id="GFS14204.1"/>
    </source>
</evidence>